<evidence type="ECO:0000313" key="3">
    <source>
        <dbReference type="Proteomes" id="UP000464954"/>
    </source>
</evidence>
<gene>
    <name evidence="2" type="ORF">GT409_00250</name>
</gene>
<dbReference type="KEGG" id="taer:GT409_00250"/>
<protein>
    <recommendedName>
        <fullName evidence="1">Thiol:disulfide interchange protein DsbD N-terminal domain-containing protein</fullName>
    </recommendedName>
</protein>
<name>A0A6P1M063_9BACT</name>
<dbReference type="Proteomes" id="UP000464954">
    <property type="component" value="Chromosome"/>
</dbReference>
<dbReference type="AlphaFoldDB" id="A0A6P1M063"/>
<reference evidence="2 3" key="1">
    <citation type="submission" date="2020-01" db="EMBL/GenBank/DDBJ databases">
        <title>Ponticoccus aerotolerans gen. nov., sp. nov., an anaerobic bacterium and proposal of Ponticoccusceae fam. nov., Ponticoccusles ord. nov. and Ponticoccuse classis nov. in the phylum Kiritimatiellaeota.</title>
        <authorList>
            <person name="Zhou L.Y."/>
            <person name="Du Z.J."/>
        </authorList>
    </citation>
    <scope>NUCLEOTIDE SEQUENCE [LARGE SCALE GENOMIC DNA]</scope>
    <source>
        <strain evidence="2 3">S-5007</strain>
    </source>
</reference>
<organism evidence="2 3">
    <name type="scientific">Tichowtungia aerotolerans</name>
    <dbReference type="NCBI Taxonomy" id="2697043"/>
    <lineage>
        <taxon>Bacteria</taxon>
        <taxon>Pseudomonadati</taxon>
        <taxon>Kiritimatiellota</taxon>
        <taxon>Tichowtungiia</taxon>
        <taxon>Tichowtungiales</taxon>
        <taxon>Tichowtungiaceae</taxon>
        <taxon>Tichowtungia</taxon>
    </lineage>
</organism>
<accession>A0A6P1M063</accession>
<evidence type="ECO:0000313" key="2">
    <source>
        <dbReference type="EMBL" id="QHI67940.1"/>
    </source>
</evidence>
<dbReference type="InterPro" id="IPR028250">
    <property type="entry name" value="DsbDN"/>
</dbReference>
<dbReference type="EMBL" id="CP047593">
    <property type="protein sequence ID" value="QHI67940.1"/>
    <property type="molecule type" value="Genomic_DNA"/>
</dbReference>
<proteinExistence type="predicted"/>
<feature type="domain" description="Thiol:disulfide interchange protein DsbD N-terminal" evidence="1">
    <location>
        <begin position="38"/>
        <end position="148"/>
    </location>
</feature>
<keyword evidence="3" id="KW-1185">Reference proteome</keyword>
<dbReference type="RefSeq" id="WP_160625974.1">
    <property type="nucleotide sequence ID" value="NZ_CP047593.1"/>
</dbReference>
<sequence length="178" mass="19363">MRAIFQPVLFLIAALWMVGTARAEDERSSVEVFVAYKTVRPGDRLPVAVRIKVAEGWHTYAKEPGDSGMPPSIEISGVDGLEVSEWRFPAPESFTDSAGTSYGYEHQVVLLSNVLIPASVPAGETIQLTASITWMICKDICVFQKGTQTVSVQSGSASSEPTAEWQALLKESGWEKAQ</sequence>
<evidence type="ECO:0000259" key="1">
    <source>
        <dbReference type="Pfam" id="PF11412"/>
    </source>
</evidence>
<dbReference type="Pfam" id="PF11412">
    <property type="entry name" value="DsbD_N"/>
    <property type="match status" value="1"/>
</dbReference>